<dbReference type="RefSeq" id="XP_016764944.1">
    <property type="nucleotide sequence ID" value="XM_016901000.1"/>
</dbReference>
<keyword evidence="3" id="KW-1185">Reference proteome</keyword>
<evidence type="ECO:0000256" key="1">
    <source>
        <dbReference type="SAM" id="Phobius"/>
    </source>
</evidence>
<dbReference type="HOGENOM" id="CLU_1982958_0_0_1"/>
<dbReference type="AlphaFoldDB" id="N1QLW4"/>
<dbReference type="Proteomes" id="UP000016931">
    <property type="component" value="Unassembled WGS sequence"/>
</dbReference>
<feature type="transmembrane region" description="Helical" evidence="1">
    <location>
        <begin position="12"/>
        <end position="29"/>
    </location>
</feature>
<evidence type="ECO:0000313" key="2">
    <source>
        <dbReference type="EMBL" id="EMF16823.1"/>
    </source>
</evidence>
<name>N1QLW4_SPHMS</name>
<protein>
    <submittedName>
        <fullName evidence="2">Uncharacterized protein</fullName>
    </submittedName>
</protein>
<keyword evidence="1" id="KW-0812">Transmembrane</keyword>
<reference evidence="2 3" key="1">
    <citation type="journal article" date="2012" name="PLoS Pathog.">
        <title>Diverse lifestyles and strategies of plant pathogenesis encoded in the genomes of eighteen Dothideomycetes fungi.</title>
        <authorList>
            <person name="Ohm R.A."/>
            <person name="Feau N."/>
            <person name="Henrissat B."/>
            <person name="Schoch C.L."/>
            <person name="Horwitz B.A."/>
            <person name="Barry K.W."/>
            <person name="Condon B.J."/>
            <person name="Copeland A.C."/>
            <person name="Dhillon B."/>
            <person name="Glaser F."/>
            <person name="Hesse C.N."/>
            <person name="Kosti I."/>
            <person name="LaButti K."/>
            <person name="Lindquist E.A."/>
            <person name="Lucas S."/>
            <person name="Salamov A.A."/>
            <person name="Bradshaw R.E."/>
            <person name="Ciuffetti L."/>
            <person name="Hamelin R.C."/>
            <person name="Kema G.H.J."/>
            <person name="Lawrence C."/>
            <person name="Scott J.A."/>
            <person name="Spatafora J.W."/>
            <person name="Turgeon B.G."/>
            <person name="de Wit P.J.G.M."/>
            <person name="Zhong S."/>
            <person name="Goodwin S.B."/>
            <person name="Grigoriev I.V."/>
        </authorList>
    </citation>
    <scope>NUCLEOTIDE SEQUENCE [LARGE SCALE GENOMIC DNA]</scope>
    <source>
        <strain evidence="2 3">SO2202</strain>
    </source>
</reference>
<keyword evidence="1" id="KW-0472">Membrane</keyword>
<keyword evidence="1" id="KW-1133">Transmembrane helix</keyword>
<accession>N1QLW4</accession>
<organism evidence="2 3">
    <name type="scientific">Sphaerulina musiva (strain SO2202)</name>
    <name type="common">Poplar stem canker fungus</name>
    <name type="synonym">Septoria musiva</name>
    <dbReference type="NCBI Taxonomy" id="692275"/>
    <lineage>
        <taxon>Eukaryota</taxon>
        <taxon>Fungi</taxon>
        <taxon>Dikarya</taxon>
        <taxon>Ascomycota</taxon>
        <taxon>Pezizomycotina</taxon>
        <taxon>Dothideomycetes</taxon>
        <taxon>Dothideomycetidae</taxon>
        <taxon>Mycosphaerellales</taxon>
        <taxon>Mycosphaerellaceae</taxon>
        <taxon>Sphaerulina</taxon>
    </lineage>
</organism>
<dbReference type="GeneID" id="27898137"/>
<gene>
    <name evidence="2" type="ORF">SEPMUDRAFT_112848</name>
</gene>
<evidence type="ECO:0000313" key="3">
    <source>
        <dbReference type="Proteomes" id="UP000016931"/>
    </source>
</evidence>
<sequence length="126" mass="13881">MPSAKTTVAERLAWQQQFFLYIVGVGFILRAKHATSGRRPERHDCYAVALGQSTSSFGQTRWACGGGIWYYPLEKSCNGSGAQMGATCSSNHAKRLRALRLAYCPQSPAHYDGKASVVLRAFRAKH</sequence>
<dbReference type="EMBL" id="KB456260">
    <property type="protein sequence ID" value="EMF16823.1"/>
    <property type="molecule type" value="Genomic_DNA"/>
</dbReference>
<proteinExistence type="predicted"/>